<dbReference type="PATRIC" id="fig|797114.5.peg.1769"/>
<reference evidence="1 2" key="1">
    <citation type="journal article" date="2014" name="PLoS Genet.">
        <title>Phylogenetically driven sequencing of extremely halophilic archaea reveals strategies for static and dynamic osmo-response.</title>
        <authorList>
            <person name="Becker E.A."/>
            <person name="Seitzer P.M."/>
            <person name="Tritt A."/>
            <person name="Larsen D."/>
            <person name="Krusor M."/>
            <person name="Yao A.I."/>
            <person name="Wu D."/>
            <person name="Madern D."/>
            <person name="Eisen J.A."/>
            <person name="Darling A.E."/>
            <person name="Facciotti M.T."/>
        </authorList>
    </citation>
    <scope>NUCLEOTIDE SEQUENCE [LARGE SCALE GENOMIC DNA]</scope>
    <source>
        <strain evidence="1 2">2-9-1</strain>
    </source>
</reference>
<organism evidence="1 2">
    <name type="scientific">Halosimplex carlsbadense 2-9-1</name>
    <dbReference type="NCBI Taxonomy" id="797114"/>
    <lineage>
        <taxon>Archaea</taxon>
        <taxon>Methanobacteriati</taxon>
        <taxon>Methanobacteriota</taxon>
        <taxon>Stenosarchaea group</taxon>
        <taxon>Halobacteria</taxon>
        <taxon>Halobacteriales</taxon>
        <taxon>Haloarculaceae</taxon>
        <taxon>Halosimplex</taxon>
    </lineage>
</organism>
<gene>
    <name evidence="1" type="ORF">C475_08691</name>
</gene>
<evidence type="ECO:0000313" key="2">
    <source>
        <dbReference type="Proteomes" id="UP000011626"/>
    </source>
</evidence>
<dbReference type="STRING" id="797114.C475_08691"/>
<dbReference type="AlphaFoldDB" id="M0CYQ8"/>
<dbReference type="Gene3D" id="2.60.120.380">
    <property type="match status" value="1"/>
</dbReference>
<dbReference type="OrthoDB" id="275668at2157"/>
<protein>
    <submittedName>
        <fullName evidence="1">Uncharacterized protein</fullName>
    </submittedName>
</protein>
<dbReference type="EMBL" id="AOIU01000018">
    <property type="protein sequence ID" value="ELZ26999.1"/>
    <property type="molecule type" value="Genomic_DNA"/>
</dbReference>
<dbReference type="RefSeq" id="WP_006883414.1">
    <property type="nucleotide sequence ID" value="NZ_AOIU01000018.1"/>
</dbReference>
<dbReference type="Proteomes" id="UP000011626">
    <property type="component" value="Unassembled WGS sequence"/>
</dbReference>
<name>M0CYQ8_9EURY</name>
<proteinExistence type="predicted"/>
<accession>M0CYQ8</accession>
<evidence type="ECO:0000313" key="1">
    <source>
        <dbReference type="EMBL" id="ELZ26999.1"/>
    </source>
</evidence>
<dbReference type="PROSITE" id="PS51257">
    <property type="entry name" value="PROKAR_LIPOPROTEIN"/>
    <property type="match status" value="1"/>
</dbReference>
<keyword evidence="2" id="KW-1185">Reference proteome</keyword>
<comment type="caution">
    <text evidence="1">The sequence shown here is derived from an EMBL/GenBank/DDBJ whole genome shotgun (WGS) entry which is preliminary data.</text>
</comment>
<sequence>MKYITVDMNRRAYLGAVAGVSATTALTGCLQGDAVLHKTQISATSPTTEWEVELEAGDQMRLEVEKTDESGGRIRGYVRHAETEEEIATTTADDTDETFEVPTTGTYVVSVDARGATGEVILRDMD</sequence>